<feature type="transmembrane region" description="Helical" evidence="7">
    <location>
        <begin position="255"/>
        <end position="277"/>
    </location>
</feature>
<organism evidence="9 10">
    <name type="scientific">Hyaloscypha hepaticicola</name>
    <dbReference type="NCBI Taxonomy" id="2082293"/>
    <lineage>
        <taxon>Eukaryota</taxon>
        <taxon>Fungi</taxon>
        <taxon>Dikarya</taxon>
        <taxon>Ascomycota</taxon>
        <taxon>Pezizomycotina</taxon>
        <taxon>Leotiomycetes</taxon>
        <taxon>Helotiales</taxon>
        <taxon>Hyaloscyphaceae</taxon>
        <taxon>Hyaloscypha</taxon>
    </lineage>
</organism>
<evidence type="ECO:0000313" key="10">
    <source>
        <dbReference type="Proteomes" id="UP000235672"/>
    </source>
</evidence>
<dbReference type="InterPro" id="IPR050930">
    <property type="entry name" value="MFS_Vesicular_Transporter"/>
</dbReference>
<dbReference type="SUPFAM" id="SSF103473">
    <property type="entry name" value="MFS general substrate transporter"/>
    <property type="match status" value="1"/>
</dbReference>
<evidence type="ECO:0000256" key="5">
    <source>
        <dbReference type="ARBA" id="ARBA00022989"/>
    </source>
</evidence>
<dbReference type="PRINTS" id="PR01035">
    <property type="entry name" value="TCRTETA"/>
</dbReference>
<feature type="transmembrane region" description="Helical" evidence="7">
    <location>
        <begin position="118"/>
        <end position="142"/>
    </location>
</feature>
<dbReference type="GO" id="GO:0022857">
    <property type="term" value="F:transmembrane transporter activity"/>
    <property type="evidence" value="ECO:0007669"/>
    <property type="project" value="InterPro"/>
</dbReference>
<keyword evidence="6 7" id="KW-0472">Membrane</keyword>
<keyword evidence="4 7" id="KW-0812">Transmembrane</keyword>
<feature type="transmembrane region" description="Helical" evidence="7">
    <location>
        <begin position="182"/>
        <end position="202"/>
    </location>
</feature>
<dbReference type="PROSITE" id="PS50850">
    <property type="entry name" value="MFS"/>
    <property type="match status" value="1"/>
</dbReference>
<dbReference type="Gene3D" id="1.20.1250.20">
    <property type="entry name" value="MFS general substrate transporter like domains"/>
    <property type="match status" value="1"/>
</dbReference>
<feature type="transmembrane region" description="Helical" evidence="7">
    <location>
        <begin position="21"/>
        <end position="42"/>
    </location>
</feature>
<comment type="similarity">
    <text evidence="2">Belongs to the major facilitator superfamily. Vesicular transporter family.</text>
</comment>
<evidence type="ECO:0000259" key="8">
    <source>
        <dbReference type="PROSITE" id="PS50850"/>
    </source>
</evidence>
<dbReference type="AlphaFoldDB" id="A0A2J6PQ90"/>
<evidence type="ECO:0000256" key="2">
    <source>
        <dbReference type="ARBA" id="ARBA00006829"/>
    </source>
</evidence>
<keyword evidence="3" id="KW-0813">Transport</keyword>
<gene>
    <name evidence="9" type="ORF">NA56DRAFT_731434</name>
</gene>
<evidence type="ECO:0000256" key="1">
    <source>
        <dbReference type="ARBA" id="ARBA00004141"/>
    </source>
</evidence>
<feature type="transmembrane region" description="Helical" evidence="7">
    <location>
        <begin position="289"/>
        <end position="309"/>
    </location>
</feature>
<dbReference type="GO" id="GO:0016020">
    <property type="term" value="C:membrane"/>
    <property type="evidence" value="ECO:0007669"/>
    <property type="project" value="UniProtKB-SubCell"/>
</dbReference>
<feature type="transmembrane region" description="Helical" evidence="7">
    <location>
        <begin position="62"/>
        <end position="82"/>
    </location>
</feature>
<keyword evidence="5 7" id="KW-1133">Transmembrane helix</keyword>
<dbReference type="InterPro" id="IPR020846">
    <property type="entry name" value="MFS_dom"/>
</dbReference>
<dbReference type="InterPro" id="IPR001958">
    <property type="entry name" value="Tet-R_TetA/multi-R_MdtG-like"/>
</dbReference>
<sequence length="449" mass="47961">MSSELAQGPRASFANIRSSRTFVISTVAVAVFVDLFIYSLIIPILPNLLTDRANVSATKVQITLSGLLTTFNASVVICAPITGYLADRWSNRKYFLLGGLFALAGATVLFMVSRNLGLLYLARMLQGASASIVWAVGIALLVDVIGPKNIGVAMGWVSLGLSIGNALGPLLGGIVYHRAGHYAAFIMGFAVIAVDIVMRCLLRETNRSQKSNEAAEVTIEINNQQPGLEHRQANQCPPGLFSIFKLLKYPDMLSSLWSVFLMTIILTGLEAVIPLHVELTFGWNSQGAGLIFLALVIPTFLGPFVGMLYDRYTSLPLFVAGFVLTLIFCPMLAIIQSWSVAKVVLLLFFLFMIGVGISLVMVPGMAEISGFAENKEKDDPNLFGPRGATAQCCALMTIAMAAAGVVGPIVIGAIQSTSGWIASSITIGAFAALGLVSLLLKTAYERLSL</sequence>
<evidence type="ECO:0000256" key="4">
    <source>
        <dbReference type="ARBA" id="ARBA00022692"/>
    </source>
</evidence>
<accession>A0A2J6PQ90</accession>
<dbReference type="InterPro" id="IPR036259">
    <property type="entry name" value="MFS_trans_sf"/>
</dbReference>
<dbReference type="EMBL" id="KZ613507">
    <property type="protein sequence ID" value="PMD16200.1"/>
    <property type="molecule type" value="Genomic_DNA"/>
</dbReference>
<dbReference type="PANTHER" id="PTHR23506">
    <property type="entry name" value="GH10249P"/>
    <property type="match status" value="1"/>
</dbReference>
<feature type="domain" description="Major facilitator superfamily (MFS) profile" evidence="8">
    <location>
        <begin position="23"/>
        <end position="446"/>
    </location>
</feature>
<name>A0A2J6PQ90_9HELO</name>
<evidence type="ECO:0000256" key="7">
    <source>
        <dbReference type="SAM" id="Phobius"/>
    </source>
</evidence>
<dbReference type="OrthoDB" id="5086884at2759"/>
<dbReference type="Pfam" id="PF07690">
    <property type="entry name" value="MFS_1"/>
    <property type="match status" value="1"/>
</dbReference>
<dbReference type="Proteomes" id="UP000235672">
    <property type="component" value="Unassembled WGS sequence"/>
</dbReference>
<reference evidence="9 10" key="1">
    <citation type="submission" date="2016-05" db="EMBL/GenBank/DDBJ databases">
        <title>A degradative enzymes factory behind the ericoid mycorrhizal symbiosis.</title>
        <authorList>
            <consortium name="DOE Joint Genome Institute"/>
            <person name="Martino E."/>
            <person name="Morin E."/>
            <person name="Grelet G."/>
            <person name="Kuo A."/>
            <person name="Kohler A."/>
            <person name="Daghino S."/>
            <person name="Barry K."/>
            <person name="Choi C."/>
            <person name="Cichocki N."/>
            <person name="Clum A."/>
            <person name="Copeland A."/>
            <person name="Hainaut M."/>
            <person name="Haridas S."/>
            <person name="Labutti K."/>
            <person name="Lindquist E."/>
            <person name="Lipzen A."/>
            <person name="Khouja H.-R."/>
            <person name="Murat C."/>
            <person name="Ohm R."/>
            <person name="Olson A."/>
            <person name="Spatafora J."/>
            <person name="Veneault-Fourrey C."/>
            <person name="Henrissat B."/>
            <person name="Grigoriev I."/>
            <person name="Martin F."/>
            <person name="Perotto S."/>
        </authorList>
    </citation>
    <scope>NUCLEOTIDE SEQUENCE [LARGE SCALE GENOMIC DNA]</scope>
    <source>
        <strain evidence="9 10">UAMH 7357</strain>
    </source>
</reference>
<feature type="transmembrane region" description="Helical" evidence="7">
    <location>
        <begin position="387"/>
        <end position="414"/>
    </location>
</feature>
<keyword evidence="10" id="KW-1185">Reference proteome</keyword>
<proteinExistence type="inferred from homology"/>
<feature type="transmembrane region" description="Helical" evidence="7">
    <location>
        <begin position="316"/>
        <end position="338"/>
    </location>
</feature>
<feature type="transmembrane region" description="Helical" evidence="7">
    <location>
        <begin position="344"/>
        <end position="366"/>
    </location>
</feature>
<feature type="transmembrane region" description="Helical" evidence="7">
    <location>
        <begin position="94"/>
        <end position="112"/>
    </location>
</feature>
<dbReference type="CDD" id="cd17325">
    <property type="entry name" value="MFS_MdtG_SLC18_like"/>
    <property type="match status" value="1"/>
</dbReference>
<feature type="transmembrane region" description="Helical" evidence="7">
    <location>
        <begin position="154"/>
        <end position="176"/>
    </location>
</feature>
<evidence type="ECO:0000256" key="6">
    <source>
        <dbReference type="ARBA" id="ARBA00023136"/>
    </source>
</evidence>
<evidence type="ECO:0000313" key="9">
    <source>
        <dbReference type="EMBL" id="PMD16200.1"/>
    </source>
</evidence>
<dbReference type="STRING" id="1745343.A0A2J6PQ90"/>
<dbReference type="PANTHER" id="PTHR23506:SF23">
    <property type="entry name" value="GH10249P"/>
    <property type="match status" value="1"/>
</dbReference>
<feature type="transmembrane region" description="Helical" evidence="7">
    <location>
        <begin position="420"/>
        <end position="440"/>
    </location>
</feature>
<comment type="subcellular location">
    <subcellularLocation>
        <location evidence="1">Membrane</location>
        <topology evidence="1">Multi-pass membrane protein</topology>
    </subcellularLocation>
</comment>
<dbReference type="InterPro" id="IPR011701">
    <property type="entry name" value="MFS"/>
</dbReference>
<evidence type="ECO:0000256" key="3">
    <source>
        <dbReference type="ARBA" id="ARBA00022448"/>
    </source>
</evidence>
<protein>
    <submittedName>
        <fullName evidence="9">MFS general substrate transporter</fullName>
    </submittedName>
</protein>